<organism evidence="1 2">
    <name type="scientific">Pyrenophora tritici-repentis (strain Pt-1C-BFP)</name>
    <name type="common">Wheat tan spot fungus</name>
    <name type="synonym">Drechslera tritici-repentis</name>
    <dbReference type="NCBI Taxonomy" id="426418"/>
    <lineage>
        <taxon>Eukaryota</taxon>
        <taxon>Fungi</taxon>
        <taxon>Dikarya</taxon>
        <taxon>Ascomycota</taxon>
        <taxon>Pezizomycotina</taxon>
        <taxon>Dothideomycetes</taxon>
        <taxon>Pleosporomycetidae</taxon>
        <taxon>Pleosporales</taxon>
        <taxon>Pleosporineae</taxon>
        <taxon>Pleosporaceae</taxon>
        <taxon>Pyrenophora</taxon>
    </lineage>
</organism>
<dbReference type="InParanoid" id="B2W2V3"/>
<dbReference type="HOGENOM" id="CLU_2513768_0_0_1"/>
<sequence length="85" mass="9125">MFPGFSNFSLVELSEYGGTDKDPWRASAQNTILKLLAGNKAIVATAFRFKNALALVELICLDKLVLSIGGFDQSHVAIAANSHTV</sequence>
<proteinExistence type="predicted"/>
<gene>
    <name evidence="1" type="ORF">PTRG_03751</name>
</gene>
<reference evidence="2" key="1">
    <citation type="journal article" date="2013" name="G3 (Bethesda)">
        <title>Comparative genomics of a plant-pathogenic fungus, Pyrenophora tritici-repentis, reveals transduplication and the impact of repeat elements on pathogenicity and population divergence.</title>
        <authorList>
            <person name="Manning V.A."/>
            <person name="Pandelova I."/>
            <person name="Dhillon B."/>
            <person name="Wilhelm L.J."/>
            <person name="Goodwin S.B."/>
            <person name="Berlin A.M."/>
            <person name="Figueroa M."/>
            <person name="Freitag M."/>
            <person name="Hane J.K."/>
            <person name="Henrissat B."/>
            <person name="Holman W.H."/>
            <person name="Kodira C.D."/>
            <person name="Martin J."/>
            <person name="Oliver R.P."/>
            <person name="Robbertse B."/>
            <person name="Schackwitz W."/>
            <person name="Schwartz D.C."/>
            <person name="Spatafora J.W."/>
            <person name="Turgeon B.G."/>
            <person name="Yandava C."/>
            <person name="Young S."/>
            <person name="Zhou S."/>
            <person name="Zeng Q."/>
            <person name="Grigoriev I.V."/>
            <person name="Ma L.-J."/>
            <person name="Ciuffetti L.M."/>
        </authorList>
    </citation>
    <scope>NUCLEOTIDE SEQUENCE [LARGE SCALE GENOMIC DNA]</scope>
    <source>
        <strain evidence="2">Pt-1C-BFP</strain>
    </source>
</reference>
<accession>B2W2V3</accession>
<dbReference type="EMBL" id="DS231617">
    <property type="protein sequence ID" value="EDU46589.1"/>
    <property type="molecule type" value="Genomic_DNA"/>
</dbReference>
<dbReference type="Proteomes" id="UP000001471">
    <property type="component" value="Unassembled WGS sequence"/>
</dbReference>
<protein>
    <submittedName>
        <fullName evidence="1">Uncharacterized protein</fullName>
    </submittedName>
</protein>
<dbReference type="AlphaFoldDB" id="B2W2V3"/>
<evidence type="ECO:0000313" key="2">
    <source>
        <dbReference type="Proteomes" id="UP000001471"/>
    </source>
</evidence>
<name>B2W2V3_PYRTR</name>
<evidence type="ECO:0000313" key="1">
    <source>
        <dbReference type="EMBL" id="EDU46589.1"/>
    </source>
</evidence>